<accession>A0A1M7JTN1</accession>
<dbReference type="EMBL" id="FRCA01000009">
    <property type="protein sequence ID" value="SHM56419.1"/>
    <property type="molecule type" value="Genomic_DNA"/>
</dbReference>
<sequence length="314" mass="35053">MTSPTTFRVGDALITKVPELALDTVDIAQIFPQGSPLVLASEASHWGERSFDSAHGLLRQSIHAWVVQTPTHTVLVDTGTGNDKQRPTAPLFHQLDEPFLERLEAIGVSPEAVDLVLLTHIHADHVGWNTRLRDGIWVPTFPNARYVFSEREYAYNRALSQDRESVASVQRQAGLGEPGHEPLPGVFEDSIQPIVTAGLDQRIEIDESDVEGFRFHSTPGHSIDHASISLTSRGETALFWGDIMHHPLQFRRPEINSVYCEFADEARQSRRKAIRQAAELDALVFTTHFGDSSVGRVTRHAHDFDWQFVQGAQS</sequence>
<dbReference type="Pfam" id="PF00753">
    <property type="entry name" value="Lactamase_B"/>
    <property type="match status" value="1"/>
</dbReference>
<evidence type="ECO:0000313" key="7">
    <source>
        <dbReference type="EMBL" id="SHM56419.1"/>
    </source>
</evidence>
<dbReference type="Gene3D" id="3.60.15.10">
    <property type="entry name" value="Ribonuclease Z/Hydroxyacylglutathione hydrolase-like"/>
    <property type="match status" value="1"/>
</dbReference>
<keyword evidence="2" id="KW-0479">Metal-binding</keyword>
<evidence type="ECO:0000313" key="8">
    <source>
        <dbReference type="Proteomes" id="UP000184123"/>
    </source>
</evidence>
<proteinExistence type="inferred from homology"/>
<comment type="similarity">
    <text evidence="1">Belongs to the metallo-beta-lactamase superfamily.</text>
</comment>
<dbReference type="SUPFAM" id="SSF56281">
    <property type="entry name" value="Metallo-hydrolase/oxidoreductase"/>
    <property type="match status" value="1"/>
</dbReference>
<dbReference type="InterPro" id="IPR001279">
    <property type="entry name" value="Metallo-B-lactamas"/>
</dbReference>
<dbReference type="InterPro" id="IPR051013">
    <property type="entry name" value="MBL_superfamily_lactonases"/>
</dbReference>
<dbReference type="InterPro" id="IPR036866">
    <property type="entry name" value="RibonucZ/Hydroxyglut_hydro"/>
</dbReference>
<evidence type="ECO:0000256" key="4">
    <source>
        <dbReference type="ARBA" id="ARBA00022833"/>
    </source>
</evidence>
<dbReference type="PANTHER" id="PTHR42978:SF6">
    <property type="entry name" value="QUORUM-QUENCHING LACTONASE YTNP-RELATED"/>
    <property type="match status" value="1"/>
</dbReference>
<dbReference type="CDD" id="cd16277">
    <property type="entry name" value="metallo-hydrolase-like_MBL-fold"/>
    <property type="match status" value="1"/>
</dbReference>
<feature type="domain" description="Metallo-beta-lactamase" evidence="5">
    <location>
        <begin position="61"/>
        <end position="288"/>
    </location>
</feature>
<protein>
    <submittedName>
        <fullName evidence="7">Glyoxylase, beta-lactamase superfamily II</fullName>
    </submittedName>
    <submittedName>
        <fullName evidence="6">MBL fold metallo-hydrolase</fullName>
    </submittedName>
</protein>
<gene>
    <name evidence="6" type="ORF">HCU01_24300</name>
    <name evidence="7" type="ORF">SAMN05660971_03306</name>
</gene>
<name>A0A1M7JTN1_9GAMM</name>
<dbReference type="SMART" id="SM00849">
    <property type="entry name" value="Lactamase_B"/>
    <property type="match status" value="1"/>
</dbReference>
<keyword evidence="4" id="KW-0862">Zinc</keyword>
<dbReference type="EMBL" id="BJXU01000094">
    <property type="protein sequence ID" value="GEN24481.1"/>
    <property type="molecule type" value="Genomic_DNA"/>
</dbReference>
<evidence type="ECO:0000259" key="5">
    <source>
        <dbReference type="SMART" id="SM00849"/>
    </source>
</evidence>
<keyword evidence="3" id="KW-0378">Hydrolase</keyword>
<dbReference type="GO" id="GO:0046872">
    <property type="term" value="F:metal ion binding"/>
    <property type="evidence" value="ECO:0007669"/>
    <property type="project" value="UniProtKB-KW"/>
</dbReference>
<evidence type="ECO:0000256" key="2">
    <source>
        <dbReference type="ARBA" id="ARBA00022723"/>
    </source>
</evidence>
<reference evidence="6 9" key="2">
    <citation type="submission" date="2019-07" db="EMBL/GenBank/DDBJ databases">
        <title>Whole genome shotgun sequence of Halomonas cupida NBRC 102219.</title>
        <authorList>
            <person name="Hosoyama A."/>
            <person name="Uohara A."/>
            <person name="Ohji S."/>
            <person name="Ichikawa N."/>
        </authorList>
    </citation>
    <scope>NUCLEOTIDE SEQUENCE [LARGE SCALE GENOMIC DNA]</scope>
    <source>
        <strain evidence="6 9">NBRC 102219</strain>
    </source>
</reference>
<dbReference type="Proteomes" id="UP000321726">
    <property type="component" value="Unassembled WGS sequence"/>
</dbReference>
<evidence type="ECO:0000313" key="6">
    <source>
        <dbReference type="EMBL" id="GEN24481.1"/>
    </source>
</evidence>
<organism evidence="7 8">
    <name type="scientific">Halomonas cupida</name>
    <dbReference type="NCBI Taxonomy" id="44933"/>
    <lineage>
        <taxon>Bacteria</taxon>
        <taxon>Pseudomonadati</taxon>
        <taxon>Pseudomonadota</taxon>
        <taxon>Gammaproteobacteria</taxon>
        <taxon>Oceanospirillales</taxon>
        <taxon>Halomonadaceae</taxon>
        <taxon>Halomonas</taxon>
    </lineage>
</organism>
<keyword evidence="9" id="KW-1185">Reference proteome</keyword>
<dbReference type="RefSeq" id="WP_073436317.1">
    <property type="nucleotide sequence ID" value="NZ_BJXU01000094.1"/>
</dbReference>
<reference evidence="7 8" key="1">
    <citation type="submission" date="2016-11" db="EMBL/GenBank/DDBJ databases">
        <authorList>
            <person name="Jaros S."/>
            <person name="Januszkiewicz K."/>
            <person name="Wedrychowicz H."/>
        </authorList>
    </citation>
    <scope>NUCLEOTIDE SEQUENCE [LARGE SCALE GENOMIC DNA]</scope>
    <source>
        <strain evidence="7 8">DSM 4740</strain>
    </source>
</reference>
<evidence type="ECO:0000256" key="3">
    <source>
        <dbReference type="ARBA" id="ARBA00022801"/>
    </source>
</evidence>
<dbReference type="STRING" id="44933.SAMN05660971_03306"/>
<dbReference type="Proteomes" id="UP000184123">
    <property type="component" value="Unassembled WGS sequence"/>
</dbReference>
<dbReference type="GO" id="GO:0016787">
    <property type="term" value="F:hydrolase activity"/>
    <property type="evidence" value="ECO:0007669"/>
    <property type="project" value="UniProtKB-KW"/>
</dbReference>
<dbReference type="AlphaFoldDB" id="A0A1M7JTN1"/>
<dbReference type="OrthoDB" id="9803916at2"/>
<evidence type="ECO:0000313" key="9">
    <source>
        <dbReference type="Proteomes" id="UP000321726"/>
    </source>
</evidence>
<dbReference type="PANTHER" id="PTHR42978">
    <property type="entry name" value="QUORUM-QUENCHING LACTONASE YTNP-RELATED-RELATED"/>
    <property type="match status" value="1"/>
</dbReference>
<evidence type="ECO:0000256" key="1">
    <source>
        <dbReference type="ARBA" id="ARBA00007749"/>
    </source>
</evidence>